<feature type="domain" description="NAD-dependent epimerase/dehydratase" evidence="3">
    <location>
        <begin position="1"/>
        <end position="228"/>
    </location>
</feature>
<dbReference type="EMBL" id="JAAKZF010000027">
    <property type="protein sequence ID" value="NGO53174.1"/>
    <property type="molecule type" value="Genomic_DNA"/>
</dbReference>
<keyword evidence="5" id="KW-1185">Reference proteome</keyword>
<evidence type="ECO:0000259" key="3">
    <source>
        <dbReference type="Pfam" id="PF01370"/>
    </source>
</evidence>
<comment type="caution">
    <text evidence="4">The sequence shown here is derived from an EMBL/GenBank/DDBJ whole genome shotgun (WGS) entry which is preliminary data.</text>
</comment>
<dbReference type="Pfam" id="PF01370">
    <property type="entry name" value="Epimerase"/>
    <property type="match status" value="1"/>
</dbReference>
<evidence type="ECO:0000256" key="1">
    <source>
        <dbReference type="ARBA" id="ARBA00005125"/>
    </source>
</evidence>
<comment type="similarity">
    <text evidence="2">Belongs to the NAD(P)-dependent epimerase/dehydratase family.</text>
</comment>
<dbReference type="Gene3D" id="3.40.50.720">
    <property type="entry name" value="NAD(P)-binding Rossmann-like Domain"/>
    <property type="match status" value="1"/>
</dbReference>
<proteinExistence type="inferred from homology"/>
<comment type="pathway">
    <text evidence="1">Bacterial outer membrane biogenesis; LPS O-antigen biosynthesis.</text>
</comment>
<dbReference type="AlphaFoldDB" id="A0A6G4WF08"/>
<dbReference type="PANTHER" id="PTHR43000">
    <property type="entry name" value="DTDP-D-GLUCOSE 4,6-DEHYDRATASE-RELATED"/>
    <property type="match status" value="1"/>
</dbReference>
<protein>
    <submittedName>
        <fullName evidence="4">NAD(P)-dependent oxidoreductase</fullName>
    </submittedName>
</protein>
<gene>
    <name evidence="4" type="ORF">G6N73_18715</name>
</gene>
<accession>A0A6G4WF08</accession>
<dbReference type="RefSeq" id="WP_165030269.1">
    <property type="nucleotide sequence ID" value="NZ_JAAKZF010000027.1"/>
</dbReference>
<evidence type="ECO:0000256" key="2">
    <source>
        <dbReference type="ARBA" id="ARBA00007637"/>
    </source>
</evidence>
<dbReference type="InterPro" id="IPR001509">
    <property type="entry name" value="Epimerase_deHydtase"/>
</dbReference>
<name>A0A6G4WF08_9HYPH</name>
<dbReference type="SUPFAM" id="SSF51735">
    <property type="entry name" value="NAD(P)-binding Rossmann-fold domains"/>
    <property type="match status" value="1"/>
</dbReference>
<sequence length="300" mass="31707">MTGGSGALGRHVISLLIGDGWDVTALVHRNAVPVPAGPGRLRMVSGNMADPANMLSALSEVDAVCHLAAYLPPDYESPAYASTCFEVNALATLRLGGLCADQGKRLVFCSSGQAYVHSSFAVTEDAPLYPAERATFYLASKLSGELFIEHLRRNHGLQAITFRVGSCYGPGMPRSSVVAFFMAQAMARKPLPVRDGGVPSCDFVYIGDVARLLTAALETGVGGIYNAGSGTATSVLELAHAVKETFSEFPVRIDVAPATGPVPASFPPLSMAKTRRMWGHSPTSLKAGLAAFRTHLEREI</sequence>
<organism evidence="4 5">
    <name type="scientific">Allomesorhizobium camelthorni</name>
    <dbReference type="NCBI Taxonomy" id="475069"/>
    <lineage>
        <taxon>Bacteria</taxon>
        <taxon>Pseudomonadati</taxon>
        <taxon>Pseudomonadota</taxon>
        <taxon>Alphaproteobacteria</taxon>
        <taxon>Hyphomicrobiales</taxon>
        <taxon>Phyllobacteriaceae</taxon>
        <taxon>Allomesorhizobium</taxon>
    </lineage>
</organism>
<evidence type="ECO:0000313" key="4">
    <source>
        <dbReference type="EMBL" id="NGO53174.1"/>
    </source>
</evidence>
<dbReference type="InterPro" id="IPR036291">
    <property type="entry name" value="NAD(P)-bd_dom_sf"/>
</dbReference>
<reference evidence="4 5" key="1">
    <citation type="submission" date="2020-02" db="EMBL/GenBank/DDBJ databases">
        <title>Genome sequence of strain CCNWXJ40-4.</title>
        <authorList>
            <person name="Gao J."/>
            <person name="Sun J."/>
        </authorList>
    </citation>
    <scope>NUCLEOTIDE SEQUENCE [LARGE SCALE GENOMIC DNA]</scope>
    <source>
        <strain evidence="4 5">CCNWXJ 40-4</strain>
    </source>
</reference>
<dbReference type="Proteomes" id="UP001642900">
    <property type="component" value="Unassembled WGS sequence"/>
</dbReference>
<evidence type="ECO:0000313" key="5">
    <source>
        <dbReference type="Proteomes" id="UP001642900"/>
    </source>
</evidence>